<name>A0ABD5YM15_9EURY</name>
<evidence type="ECO:0000259" key="2">
    <source>
        <dbReference type="Pfam" id="PF25953"/>
    </source>
</evidence>
<sequence length="103" mass="11228">MVSVVDVIQLLVMIGVNTAITALMTRFFRVRLKTSWGPVVFALLIIPPVLVILTQIMSAAGFGFDIGSPRLVIGLLVVLPVTIGIAFDYFWMPAPEEVTLPTK</sequence>
<protein>
    <recommendedName>
        <fullName evidence="2">DUF7991 domain-containing protein</fullName>
    </recommendedName>
</protein>
<feature type="transmembrane region" description="Helical" evidence="1">
    <location>
        <begin position="71"/>
        <end position="92"/>
    </location>
</feature>
<feature type="transmembrane region" description="Helical" evidence="1">
    <location>
        <begin position="40"/>
        <end position="64"/>
    </location>
</feature>
<gene>
    <name evidence="3" type="ORF">ACFQL7_11465</name>
</gene>
<keyword evidence="1" id="KW-0812">Transmembrane</keyword>
<dbReference type="RefSeq" id="WP_248907220.1">
    <property type="nucleotide sequence ID" value="NZ_CP109979.1"/>
</dbReference>
<evidence type="ECO:0000313" key="3">
    <source>
        <dbReference type="EMBL" id="MFC7190409.1"/>
    </source>
</evidence>
<accession>A0ABD5YM15</accession>
<dbReference type="GeneID" id="76200012"/>
<comment type="caution">
    <text evidence="3">The sequence shown here is derived from an EMBL/GenBank/DDBJ whole genome shotgun (WGS) entry which is preliminary data.</text>
</comment>
<feature type="transmembrane region" description="Helical" evidence="1">
    <location>
        <begin position="7"/>
        <end position="28"/>
    </location>
</feature>
<reference evidence="3 4" key="1">
    <citation type="journal article" date="2019" name="Int. J. Syst. Evol. Microbiol.">
        <title>The Global Catalogue of Microorganisms (GCM) 10K type strain sequencing project: providing services to taxonomists for standard genome sequencing and annotation.</title>
        <authorList>
            <consortium name="The Broad Institute Genomics Platform"/>
            <consortium name="The Broad Institute Genome Sequencing Center for Infectious Disease"/>
            <person name="Wu L."/>
            <person name="Ma J."/>
        </authorList>
    </citation>
    <scope>NUCLEOTIDE SEQUENCE [LARGE SCALE GENOMIC DNA]</scope>
    <source>
        <strain evidence="3 4">RDMS1</strain>
    </source>
</reference>
<proteinExistence type="predicted"/>
<dbReference type="InterPro" id="IPR058304">
    <property type="entry name" value="DUF7991"/>
</dbReference>
<keyword evidence="4" id="KW-1185">Reference proteome</keyword>
<dbReference type="AlphaFoldDB" id="A0ABD5YM15"/>
<dbReference type="Pfam" id="PF25953">
    <property type="entry name" value="DUF7991"/>
    <property type="match status" value="1"/>
</dbReference>
<feature type="domain" description="DUF7991" evidence="2">
    <location>
        <begin position="1"/>
        <end position="101"/>
    </location>
</feature>
<organism evidence="3 4">
    <name type="scientific">Halocatena marina</name>
    <dbReference type="NCBI Taxonomy" id="2934937"/>
    <lineage>
        <taxon>Archaea</taxon>
        <taxon>Methanobacteriati</taxon>
        <taxon>Methanobacteriota</taxon>
        <taxon>Stenosarchaea group</taxon>
        <taxon>Halobacteria</taxon>
        <taxon>Halobacteriales</taxon>
        <taxon>Natronomonadaceae</taxon>
        <taxon>Halocatena</taxon>
    </lineage>
</organism>
<evidence type="ECO:0000256" key="1">
    <source>
        <dbReference type="SAM" id="Phobius"/>
    </source>
</evidence>
<keyword evidence="1" id="KW-1133">Transmembrane helix</keyword>
<dbReference type="Proteomes" id="UP001596417">
    <property type="component" value="Unassembled WGS sequence"/>
</dbReference>
<dbReference type="EMBL" id="JBHTAX010000001">
    <property type="protein sequence ID" value="MFC7190409.1"/>
    <property type="molecule type" value="Genomic_DNA"/>
</dbReference>
<keyword evidence="1" id="KW-0472">Membrane</keyword>
<evidence type="ECO:0000313" key="4">
    <source>
        <dbReference type="Proteomes" id="UP001596417"/>
    </source>
</evidence>